<feature type="compositionally biased region" description="Low complexity" evidence="1">
    <location>
        <begin position="416"/>
        <end position="425"/>
    </location>
</feature>
<feature type="region of interest" description="Disordered" evidence="1">
    <location>
        <begin position="223"/>
        <end position="288"/>
    </location>
</feature>
<feature type="compositionally biased region" description="Pro residues" evidence="1">
    <location>
        <begin position="273"/>
        <end position="284"/>
    </location>
</feature>
<reference evidence="3" key="2">
    <citation type="submission" date="2023-05" db="EMBL/GenBank/DDBJ databases">
        <authorList>
            <consortium name="Lawrence Berkeley National Laboratory"/>
            <person name="Steindorff A."/>
            <person name="Hensen N."/>
            <person name="Bonometti L."/>
            <person name="Westerberg I."/>
            <person name="Brannstrom I.O."/>
            <person name="Guillou S."/>
            <person name="Cros-Aarteil S."/>
            <person name="Calhoun S."/>
            <person name="Haridas S."/>
            <person name="Kuo A."/>
            <person name="Mondo S."/>
            <person name="Pangilinan J."/>
            <person name="Riley R."/>
            <person name="Labutti K."/>
            <person name="Andreopoulos B."/>
            <person name="Lipzen A."/>
            <person name="Chen C."/>
            <person name="Yanf M."/>
            <person name="Daum C."/>
            <person name="Ng V."/>
            <person name="Clum A."/>
            <person name="Ohm R."/>
            <person name="Martin F."/>
            <person name="Silar P."/>
            <person name="Natvig D."/>
            <person name="Lalanne C."/>
            <person name="Gautier V."/>
            <person name="Ament-Velasquez S.L."/>
            <person name="Kruys A."/>
            <person name="Hutchinson M.I."/>
            <person name="Powell A.J."/>
            <person name="Barry K."/>
            <person name="Miller A.N."/>
            <person name="Grigoriev I.V."/>
            <person name="Debuchy R."/>
            <person name="Gladieux P."/>
            <person name="Thoren M.H."/>
            <person name="Johannesson H."/>
        </authorList>
    </citation>
    <scope>NUCLEOTIDE SEQUENCE</scope>
    <source>
        <strain evidence="3">CBS 141.50</strain>
    </source>
</reference>
<dbReference type="RefSeq" id="XP_062640458.1">
    <property type="nucleotide sequence ID" value="XM_062779338.1"/>
</dbReference>
<dbReference type="AlphaFoldDB" id="A0AAN6V994"/>
<keyword evidence="2" id="KW-0812">Transmembrane</keyword>
<feature type="compositionally biased region" description="Low complexity" evidence="1">
    <location>
        <begin position="16"/>
        <end position="28"/>
    </location>
</feature>
<reference evidence="3" key="1">
    <citation type="journal article" date="2023" name="Mol. Phylogenet. Evol.">
        <title>Genome-scale phylogeny and comparative genomics of the fungal order Sordariales.</title>
        <authorList>
            <person name="Hensen N."/>
            <person name="Bonometti L."/>
            <person name="Westerberg I."/>
            <person name="Brannstrom I.O."/>
            <person name="Guillou S."/>
            <person name="Cros-Aarteil S."/>
            <person name="Calhoun S."/>
            <person name="Haridas S."/>
            <person name="Kuo A."/>
            <person name="Mondo S."/>
            <person name="Pangilinan J."/>
            <person name="Riley R."/>
            <person name="LaButti K."/>
            <person name="Andreopoulos B."/>
            <person name="Lipzen A."/>
            <person name="Chen C."/>
            <person name="Yan M."/>
            <person name="Daum C."/>
            <person name="Ng V."/>
            <person name="Clum A."/>
            <person name="Steindorff A."/>
            <person name="Ohm R.A."/>
            <person name="Martin F."/>
            <person name="Silar P."/>
            <person name="Natvig D.O."/>
            <person name="Lalanne C."/>
            <person name="Gautier V."/>
            <person name="Ament-Velasquez S.L."/>
            <person name="Kruys A."/>
            <person name="Hutchinson M.I."/>
            <person name="Powell A.J."/>
            <person name="Barry K."/>
            <person name="Miller A.N."/>
            <person name="Grigoriev I.V."/>
            <person name="Debuchy R."/>
            <person name="Gladieux P."/>
            <person name="Hiltunen Thoren M."/>
            <person name="Johannesson H."/>
        </authorList>
    </citation>
    <scope>NUCLEOTIDE SEQUENCE</scope>
    <source>
        <strain evidence="3">CBS 141.50</strain>
    </source>
</reference>
<feature type="compositionally biased region" description="Low complexity" evidence="1">
    <location>
        <begin position="316"/>
        <end position="331"/>
    </location>
</feature>
<feature type="compositionally biased region" description="Polar residues" evidence="1">
    <location>
        <begin position="241"/>
        <end position="264"/>
    </location>
</feature>
<keyword evidence="4" id="KW-1185">Reference proteome</keyword>
<dbReference type="EMBL" id="MU853557">
    <property type="protein sequence ID" value="KAK4147087.1"/>
    <property type="molecule type" value="Genomic_DNA"/>
</dbReference>
<feature type="region of interest" description="Disordered" evidence="1">
    <location>
        <begin position="1"/>
        <end position="28"/>
    </location>
</feature>
<feature type="region of interest" description="Disordered" evidence="1">
    <location>
        <begin position="316"/>
        <end position="425"/>
    </location>
</feature>
<organism evidence="3 4">
    <name type="scientific">Dichotomopilus funicola</name>
    <dbReference type="NCBI Taxonomy" id="1934379"/>
    <lineage>
        <taxon>Eukaryota</taxon>
        <taxon>Fungi</taxon>
        <taxon>Dikarya</taxon>
        <taxon>Ascomycota</taxon>
        <taxon>Pezizomycotina</taxon>
        <taxon>Sordariomycetes</taxon>
        <taxon>Sordariomycetidae</taxon>
        <taxon>Sordariales</taxon>
        <taxon>Chaetomiaceae</taxon>
        <taxon>Dichotomopilus</taxon>
    </lineage>
</organism>
<comment type="caution">
    <text evidence="3">The sequence shown here is derived from an EMBL/GenBank/DDBJ whole genome shotgun (WGS) entry which is preliminary data.</text>
</comment>
<evidence type="ECO:0000256" key="1">
    <source>
        <dbReference type="SAM" id="MobiDB-lite"/>
    </source>
</evidence>
<keyword evidence="2" id="KW-0472">Membrane</keyword>
<dbReference type="Proteomes" id="UP001302676">
    <property type="component" value="Unassembled WGS sequence"/>
</dbReference>
<feature type="compositionally biased region" description="Gly residues" evidence="1">
    <location>
        <begin position="127"/>
        <end position="136"/>
    </location>
</feature>
<feature type="region of interest" description="Disordered" evidence="1">
    <location>
        <begin position="47"/>
        <end position="78"/>
    </location>
</feature>
<proteinExistence type="predicted"/>
<sequence length="425" mass="45664">MARRDSPPAVTLYLDQQSPSSPTAQSALPTPRFISSILTVSIATLGTETARSPRTGQTRQTGTTSSPSSTAAVASTSSTDGSLPVAAVVAVTVSAALLAFAGVFIMFACRRRAAKRKRASAPYETMRGGGYQGGSESGTPHTDSTSPSTSSSPSLSAQALVDLGLCGSNDVRLPLRKIPPPTSSRQSIDTATAFNFYQPERQFHRPSLTELPATPLPRLARIVPPRLSPPRRKSVPPPLQTQPTIQKQSRKTAANSGRVTTYRNPSGELWKPVSPPAAPLPALPTTPTSVTAVAGRSLRVQPEGRSRDLFSLFPRPQSQLQPQQQWQSTKTQHARYSQPGRTAAAATSHTLPTTAAETAAITPAVHPVKRNFSRPARQPTTPSSNDSGTALQLQLQQYQPHQPHQQNQGKHHRRQQQQNQNQNYN</sequence>
<keyword evidence="2" id="KW-1133">Transmembrane helix</keyword>
<feature type="region of interest" description="Disordered" evidence="1">
    <location>
        <begin position="117"/>
        <end position="154"/>
    </location>
</feature>
<accession>A0AAN6V994</accession>
<feature type="compositionally biased region" description="Low complexity" evidence="1">
    <location>
        <begin position="350"/>
        <end position="364"/>
    </location>
</feature>
<name>A0AAN6V994_9PEZI</name>
<evidence type="ECO:0000256" key="2">
    <source>
        <dbReference type="SAM" id="Phobius"/>
    </source>
</evidence>
<feature type="compositionally biased region" description="Low complexity" evidence="1">
    <location>
        <begin position="137"/>
        <end position="154"/>
    </location>
</feature>
<feature type="compositionally biased region" description="Low complexity" evidence="1">
    <location>
        <begin position="391"/>
        <end position="408"/>
    </location>
</feature>
<feature type="compositionally biased region" description="Low complexity" evidence="1">
    <location>
        <begin position="52"/>
        <end position="78"/>
    </location>
</feature>
<feature type="compositionally biased region" description="Polar residues" evidence="1">
    <location>
        <begin position="378"/>
        <end position="390"/>
    </location>
</feature>
<dbReference type="GeneID" id="87815951"/>
<evidence type="ECO:0000313" key="3">
    <source>
        <dbReference type="EMBL" id="KAK4147087.1"/>
    </source>
</evidence>
<gene>
    <name evidence="3" type="ORF">C8A04DRAFT_24881</name>
</gene>
<evidence type="ECO:0000313" key="4">
    <source>
        <dbReference type="Proteomes" id="UP001302676"/>
    </source>
</evidence>
<protein>
    <submittedName>
        <fullName evidence="3">Uncharacterized protein</fullName>
    </submittedName>
</protein>
<feature type="transmembrane region" description="Helical" evidence="2">
    <location>
        <begin position="85"/>
        <end position="108"/>
    </location>
</feature>